<dbReference type="SUPFAM" id="SSF103473">
    <property type="entry name" value="MFS general substrate transporter"/>
    <property type="match status" value="1"/>
</dbReference>
<feature type="transmembrane region" description="Helical" evidence="2">
    <location>
        <begin position="85"/>
        <end position="106"/>
    </location>
</feature>
<dbReference type="Proteomes" id="UP001164746">
    <property type="component" value="Chromosome 8"/>
</dbReference>
<dbReference type="EMBL" id="CP111019">
    <property type="protein sequence ID" value="WAR13430.1"/>
    <property type="molecule type" value="Genomic_DNA"/>
</dbReference>
<sequence>MTEHIFVPDGGWGWVIVAASLIFNIIYDGCSYSFGILYEHFLKDFRETKSNTAWIGSLFFSMPLLCGPLASVISRKFGYRNSTMFGGLIAFIGFFLGTFSSSVLMLTFSYGLFSGIGMSLPYFNSVVIVANYFNKRRALAIGIAESGSGLGTVIFAPLTYTLISKFGWRGSLLILSGIVANIIVCGALYRPLESITECSDKELSDQIPESIHAIDDKRKDTDSDETLLEKNILHENCKNSATRLSRSLNSLVSRQIEKQSQRCGCIHPLLGLFKNVPLLLFSVSIFVMYFWYDVPYVFLVGKSQSVGIQESSAAFLISLIGIVHMGGILLYGCLGDKKYVSTSLLYGVSIFLCGIGVAVIPLCKTYVPIAFLAACFGMFSAATEALVSIVVIDIVGLEYFDNAFGVIMLMEGLANLIGPPFAGMVAVRHIGWLRHDLLRCWF</sequence>
<evidence type="ECO:0000256" key="2">
    <source>
        <dbReference type="SAM" id="Phobius"/>
    </source>
</evidence>
<reference evidence="4" key="1">
    <citation type="submission" date="2022-11" db="EMBL/GenBank/DDBJ databases">
        <title>Centuries of genome instability and evolution in soft-shell clam transmissible cancer (bioRxiv).</title>
        <authorList>
            <person name="Hart S.F.M."/>
            <person name="Yonemitsu M.A."/>
            <person name="Giersch R.M."/>
            <person name="Beal B.F."/>
            <person name="Arriagada G."/>
            <person name="Davis B.W."/>
            <person name="Ostrander E.A."/>
            <person name="Goff S.P."/>
            <person name="Metzger M.J."/>
        </authorList>
    </citation>
    <scope>NUCLEOTIDE SEQUENCE</scope>
    <source>
        <strain evidence="4">MELC-2E11</strain>
        <tissue evidence="4">Siphon/mantle</tissue>
    </source>
</reference>
<evidence type="ECO:0000313" key="5">
    <source>
        <dbReference type="Proteomes" id="UP001164746"/>
    </source>
</evidence>
<feature type="transmembrane region" description="Helical" evidence="2">
    <location>
        <begin position="12"/>
        <end position="34"/>
    </location>
</feature>
<feature type="transmembrane region" description="Helical" evidence="2">
    <location>
        <begin position="312"/>
        <end position="332"/>
    </location>
</feature>
<feature type="transmembrane region" description="Helical" evidence="2">
    <location>
        <begin position="404"/>
        <end position="427"/>
    </location>
</feature>
<feature type="transmembrane region" description="Helical" evidence="2">
    <location>
        <begin position="344"/>
        <end position="362"/>
    </location>
</feature>
<keyword evidence="2" id="KW-1133">Transmembrane helix</keyword>
<dbReference type="InterPro" id="IPR020846">
    <property type="entry name" value="MFS_dom"/>
</dbReference>
<feature type="transmembrane region" description="Helical" evidence="2">
    <location>
        <begin position="54"/>
        <end position="73"/>
    </location>
</feature>
<dbReference type="Gene3D" id="1.20.1250.20">
    <property type="entry name" value="MFS general substrate transporter like domains"/>
    <property type="match status" value="1"/>
</dbReference>
<dbReference type="CDD" id="cd17352">
    <property type="entry name" value="MFS_MCT_SLC16"/>
    <property type="match status" value="1"/>
</dbReference>
<dbReference type="PANTHER" id="PTHR11360:SF260">
    <property type="entry name" value="MFS DOMAIN-CONTAINING PROTEIN"/>
    <property type="match status" value="1"/>
</dbReference>
<comment type="subcellular location">
    <subcellularLocation>
        <location evidence="1">Membrane</location>
        <topology evidence="1">Multi-pass membrane protein</topology>
    </subcellularLocation>
</comment>
<evidence type="ECO:0000259" key="3">
    <source>
        <dbReference type="PROSITE" id="PS50850"/>
    </source>
</evidence>
<feature type="domain" description="Major facilitator superfamily (MFS) profile" evidence="3">
    <location>
        <begin position="14"/>
        <end position="442"/>
    </location>
</feature>
<feature type="transmembrane region" description="Helical" evidence="2">
    <location>
        <begin position="272"/>
        <end position="292"/>
    </location>
</feature>
<feature type="transmembrane region" description="Helical" evidence="2">
    <location>
        <begin position="112"/>
        <end position="133"/>
    </location>
</feature>
<protein>
    <submittedName>
        <fullName evidence="4">MOT12-like protein</fullName>
    </submittedName>
</protein>
<keyword evidence="2" id="KW-0812">Transmembrane</keyword>
<keyword evidence="5" id="KW-1185">Reference proteome</keyword>
<accession>A0ABY7ETX7</accession>
<dbReference type="InterPro" id="IPR011701">
    <property type="entry name" value="MFS"/>
</dbReference>
<feature type="transmembrane region" description="Helical" evidence="2">
    <location>
        <begin position="166"/>
        <end position="189"/>
    </location>
</feature>
<evidence type="ECO:0000256" key="1">
    <source>
        <dbReference type="ARBA" id="ARBA00004141"/>
    </source>
</evidence>
<evidence type="ECO:0000313" key="4">
    <source>
        <dbReference type="EMBL" id="WAR13430.1"/>
    </source>
</evidence>
<gene>
    <name evidence="4" type="ORF">MAR_027610</name>
</gene>
<feature type="transmembrane region" description="Helical" evidence="2">
    <location>
        <begin position="368"/>
        <end position="392"/>
    </location>
</feature>
<proteinExistence type="predicted"/>
<name>A0ABY7ETX7_MYAAR</name>
<dbReference type="InterPro" id="IPR050327">
    <property type="entry name" value="Proton-linked_MCT"/>
</dbReference>
<dbReference type="PROSITE" id="PS50850">
    <property type="entry name" value="MFS"/>
    <property type="match status" value="1"/>
</dbReference>
<keyword evidence="2" id="KW-0472">Membrane</keyword>
<organism evidence="4 5">
    <name type="scientific">Mya arenaria</name>
    <name type="common">Soft-shell clam</name>
    <dbReference type="NCBI Taxonomy" id="6604"/>
    <lineage>
        <taxon>Eukaryota</taxon>
        <taxon>Metazoa</taxon>
        <taxon>Spiralia</taxon>
        <taxon>Lophotrochozoa</taxon>
        <taxon>Mollusca</taxon>
        <taxon>Bivalvia</taxon>
        <taxon>Autobranchia</taxon>
        <taxon>Heteroconchia</taxon>
        <taxon>Euheterodonta</taxon>
        <taxon>Imparidentia</taxon>
        <taxon>Neoheterodontei</taxon>
        <taxon>Myida</taxon>
        <taxon>Myoidea</taxon>
        <taxon>Myidae</taxon>
        <taxon>Mya</taxon>
    </lineage>
</organism>
<dbReference type="PANTHER" id="PTHR11360">
    <property type="entry name" value="MONOCARBOXYLATE TRANSPORTER"/>
    <property type="match status" value="1"/>
</dbReference>
<feature type="transmembrane region" description="Helical" evidence="2">
    <location>
        <begin position="140"/>
        <end position="160"/>
    </location>
</feature>
<dbReference type="Pfam" id="PF07690">
    <property type="entry name" value="MFS_1"/>
    <property type="match status" value="1"/>
</dbReference>
<dbReference type="InterPro" id="IPR036259">
    <property type="entry name" value="MFS_trans_sf"/>
</dbReference>